<feature type="transmembrane region" description="Helical" evidence="1">
    <location>
        <begin position="59"/>
        <end position="78"/>
    </location>
</feature>
<sequence>MLPSILCTLLIFCVSGIFLILTLSLINLSIMSGFISLIISENPVVIAALISGNNEIGSIFLKVLIICLITLEFNNVMIPKFASVVKAFMNINLYTDLDQIAIVGKLISEPIMRDIALDTVLELAHKFKERNQPDLLYQLCDVTGLQIRQSIYNQETAHVFQKGYKLIAEKLVKEYPQYKHKKHKIPLKMVSIFQHEKYQDISINHLLNVVYGILLENQCLDLLFSELMDAKNKCITGFITRLINAVLPVLDYTIESEDYEMERISHLLTKFLMDRNITDQADILVNISKYAQTIKNVEPLFMIKVLENYTGLKWGFIDSKYIFIY</sequence>
<evidence type="ECO:0000256" key="1">
    <source>
        <dbReference type="SAM" id="Phobius"/>
    </source>
</evidence>
<keyword evidence="1" id="KW-1133">Transmembrane helix</keyword>
<feature type="transmembrane region" description="Helical" evidence="1">
    <location>
        <begin position="7"/>
        <end position="39"/>
    </location>
</feature>
<keyword evidence="1" id="KW-0812">Transmembrane</keyword>
<protein>
    <submittedName>
        <fullName evidence="2">Uncharacterized protein</fullName>
    </submittedName>
</protein>
<organism evidence="2">
    <name type="scientific">Rhinella marina erythrocytic-like virus</name>
    <dbReference type="NCBI Taxonomy" id="2859906"/>
    <lineage>
        <taxon>Viruses</taxon>
        <taxon>Varidnaviria</taxon>
        <taxon>Bamfordvirae</taxon>
        <taxon>Nucleocytoviricota</taxon>
        <taxon>Megaviricetes</taxon>
        <taxon>Pimascovirales</taxon>
        <taxon>Pimascovirales incertae sedis</taxon>
        <taxon>Iridoviridae</taxon>
    </lineage>
</organism>
<proteinExistence type="predicted"/>
<reference evidence="2" key="1">
    <citation type="submission" date="2021-02" db="EMBL/GenBank/DDBJ databases">
        <title>Distinct virome patterns of the invasive cane toad (Rhinella marina) across its native and introduced ranges.</title>
        <authorList>
            <person name="Russo A.G."/>
            <person name="Harding E.F."/>
            <person name="Yan G.J."/>
            <person name="Selechnik D."/>
            <person name="Ducatez S."/>
            <person name="DeVore J.L."/>
            <person name="Zhou J."/>
            <person name="Sarma R.R."/>
            <person name="Lee Y.P."/>
            <person name="Richardson M.F."/>
            <person name="Shine R."/>
            <person name="Rollins L.A."/>
            <person name="White P.A."/>
        </authorList>
    </citation>
    <scope>NUCLEOTIDE SEQUENCE</scope>
</reference>
<name>A0A8F6UB07_9VIRU</name>
<dbReference type="EMBL" id="MW582946">
    <property type="protein sequence ID" value="QXT57833.1"/>
    <property type="molecule type" value="Genomic_DNA"/>
</dbReference>
<keyword evidence="1" id="KW-0472">Membrane</keyword>
<evidence type="ECO:0000313" key="2">
    <source>
        <dbReference type="EMBL" id="QXT57833.1"/>
    </source>
</evidence>
<accession>A0A8F6UB07</accession>